<gene>
    <name evidence="3" type="ORF">Ctob_001263</name>
</gene>
<comment type="caution">
    <text evidence="3">The sequence shown here is derived from an EMBL/GenBank/DDBJ whole genome shotgun (WGS) entry which is preliminary data.</text>
</comment>
<dbReference type="AlphaFoldDB" id="A0A0M0J547"/>
<evidence type="ECO:0000256" key="2">
    <source>
        <dbReference type="PROSITE-ProRule" id="PRU00235"/>
    </source>
</evidence>
<dbReference type="Pfam" id="PF00415">
    <property type="entry name" value="RCC1"/>
    <property type="match status" value="3"/>
</dbReference>
<dbReference type="Proteomes" id="UP000037460">
    <property type="component" value="Unassembled WGS sequence"/>
</dbReference>
<dbReference type="InterPro" id="IPR009091">
    <property type="entry name" value="RCC1/BLIP-II"/>
</dbReference>
<dbReference type="PROSITE" id="PS00626">
    <property type="entry name" value="RCC1_2"/>
    <property type="match status" value="1"/>
</dbReference>
<dbReference type="EMBL" id="JWZX01003349">
    <property type="protein sequence ID" value="KOO21600.1"/>
    <property type="molecule type" value="Genomic_DNA"/>
</dbReference>
<dbReference type="SUPFAM" id="SSF50985">
    <property type="entry name" value="RCC1/BLIP-II"/>
    <property type="match status" value="1"/>
</dbReference>
<dbReference type="InterPro" id="IPR000408">
    <property type="entry name" value="Reg_chr_condens"/>
</dbReference>
<dbReference type="PANTHER" id="PTHR22870">
    <property type="entry name" value="REGULATOR OF CHROMOSOME CONDENSATION"/>
    <property type="match status" value="1"/>
</dbReference>
<feature type="repeat" description="RCC1" evidence="2">
    <location>
        <begin position="52"/>
        <end position="103"/>
    </location>
</feature>
<dbReference type="PANTHER" id="PTHR22870:SF466">
    <property type="entry name" value="ANKYRIN REPEAT-CONTAINING PROTEIN"/>
    <property type="match status" value="1"/>
</dbReference>
<dbReference type="OrthoDB" id="16281at2759"/>
<accession>A0A0M0J547</accession>
<dbReference type="Gene3D" id="2.130.10.30">
    <property type="entry name" value="Regulator of chromosome condensation 1/beta-lactamase-inhibitor protein II"/>
    <property type="match status" value="1"/>
</dbReference>
<feature type="repeat" description="RCC1" evidence="2">
    <location>
        <begin position="186"/>
        <end position="238"/>
    </location>
</feature>
<sequence length="238" mass="25578">MGDNSHGQLGLGKEPVEMPRCDEPTLIPAKLPAKAKRAACGAAHSVVVLEDGSCMSFGDDRNLQLGLRPMTIKEMKSKITRRSTPQPVELLRKRRVVDVACGGGGVEGGHTIFLTRDDEGDELYGCGYGRWGALGGKAYTHIDEPKAISTLSKLRQWDETQKRVVNIRVQALACGERHTAVLLASGNAFVWGWNDHGQLGTGSLAGTHTPQLVKSPPELRFAILKGLACGPNSTAVWS</sequence>
<keyword evidence="4" id="KW-1185">Reference proteome</keyword>
<evidence type="ECO:0000313" key="4">
    <source>
        <dbReference type="Proteomes" id="UP000037460"/>
    </source>
</evidence>
<keyword evidence="1" id="KW-0677">Repeat</keyword>
<feature type="repeat" description="RCC1" evidence="2">
    <location>
        <begin position="121"/>
        <end position="185"/>
    </location>
</feature>
<protein>
    <submittedName>
        <fullName evidence="3">Mitochondrial protein</fullName>
    </submittedName>
</protein>
<dbReference type="InterPro" id="IPR051210">
    <property type="entry name" value="Ub_ligase/GEF_domain"/>
</dbReference>
<name>A0A0M0J547_9EUKA</name>
<dbReference type="PROSITE" id="PS50012">
    <property type="entry name" value="RCC1_3"/>
    <property type="match status" value="4"/>
</dbReference>
<proteinExistence type="predicted"/>
<evidence type="ECO:0000256" key="1">
    <source>
        <dbReference type="ARBA" id="ARBA00022737"/>
    </source>
</evidence>
<organism evidence="3 4">
    <name type="scientific">Chrysochromulina tobinii</name>
    <dbReference type="NCBI Taxonomy" id="1460289"/>
    <lineage>
        <taxon>Eukaryota</taxon>
        <taxon>Haptista</taxon>
        <taxon>Haptophyta</taxon>
        <taxon>Prymnesiophyceae</taxon>
        <taxon>Prymnesiales</taxon>
        <taxon>Chrysochromulinaceae</taxon>
        <taxon>Chrysochromulina</taxon>
    </lineage>
</organism>
<feature type="repeat" description="RCC1" evidence="2">
    <location>
        <begin position="1"/>
        <end position="51"/>
    </location>
</feature>
<evidence type="ECO:0000313" key="3">
    <source>
        <dbReference type="EMBL" id="KOO21600.1"/>
    </source>
</evidence>
<reference evidence="4" key="1">
    <citation type="journal article" date="2015" name="PLoS Genet.">
        <title>Genome Sequence and Transcriptome Analyses of Chrysochromulina tobin: Metabolic Tools for Enhanced Algal Fitness in the Prominent Order Prymnesiales (Haptophyceae).</title>
        <authorList>
            <person name="Hovde B.T."/>
            <person name="Deodato C.R."/>
            <person name="Hunsperger H.M."/>
            <person name="Ryken S.A."/>
            <person name="Yost W."/>
            <person name="Jha R.K."/>
            <person name="Patterson J."/>
            <person name="Monnat R.J. Jr."/>
            <person name="Barlow S.B."/>
            <person name="Starkenburg S.R."/>
            <person name="Cattolico R.A."/>
        </authorList>
    </citation>
    <scope>NUCLEOTIDE SEQUENCE</scope>
    <source>
        <strain evidence="4">CCMP291</strain>
    </source>
</reference>